<evidence type="ECO:0000313" key="6">
    <source>
        <dbReference type="Proteomes" id="UP000799536"/>
    </source>
</evidence>
<comment type="caution">
    <text evidence="5">The sequence shown here is derived from an EMBL/GenBank/DDBJ whole genome shotgun (WGS) entry which is preliminary data.</text>
</comment>
<name>A0A9P4JMI5_9PLEO</name>
<comment type="similarity">
    <text evidence="1">Belongs to the Cdt1 family.</text>
</comment>
<evidence type="ECO:0000313" key="5">
    <source>
        <dbReference type="EMBL" id="KAF2201820.1"/>
    </source>
</evidence>
<proteinExistence type="inferred from homology"/>
<protein>
    <recommendedName>
        <fullName evidence="4">DNA replication factor Cdt1 C-terminal domain-containing protein</fullName>
    </recommendedName>
</protein>
<organism evidence="5 6">
    <name type="scientific">Delitschia confertaspora ATCC 74209</name>
    <dbReference type="NCBI Taxonomy" id="1513339"/>
    <lineage>
        <taxon>Eukaryota</taxon>
        <taxon>Fungi</taxon>
        <taxon>Dikarya</taxon>
        <taxon>Ascomycota</taxon>
        <taxon>Pezizomycotina</taxon>
        <taxon>Dothideomycetes</taxon>
        <taxon>Pleosporomycetidae</taxon>
        <taxon>Pleosporales</taxon>
        <taxon>Delitschiaceae</taxon>
        <taxon>Delitschia</taxon>
    </lineage>
</organism>
<dbReference type="OrthoDB" id="341730at2759"/>
<dbReference type="Proteomes" id="UP000799536">
    <property type="component" value="Unassembled WGS sequence"/>
</dbReference>
<feature type="compositionally biased region" description="Pro residues" evidence="3">
    <location>
        <begin position="234"/>
        <end position="248"/>
    </location>
</feature>
<feature type="region of interest" description="Disordered" evidence="3">
    <location>
        <begin position="138"/>
        <end position="172"/>
    </location>
</feature>
<keyword evidence="6" id="KW-1185">Reference proteome</keyword>
<keyword evidence="2" id="KW-0131">Cell cycle</keyword>
<dbReference type="InterPro" id="IPR032054">
    <property type="entry name" value="Cdt1_C"/>
</dbReference>
<evidence type="ECO:0000256" key="3">
    <source>
        <dbReference type="SAM" id="MobiDB-lite"/>
    </source>
</evidence>
<dbReference type="Pfam" id="PF16679">
    <property type="entry name" value="CDT1_C"/>
    <property type="match status" value="1"/>
</dbReference>
<evidence type="ECO:0000259" key="4">
    <source>
        <dbReference type="Pfam" id="PF16679"/>
    </source>
</evidence>
<feature type="region of interest" description="Disordered" evidence="3">
    <location>
        <begin position="228"/>
        <end position="248"/>
    </location>
</feature>
<accession>A0A9P4JMI5</accession>
<dbReference type="InterPro" id="IPR038090">
    <property type="entry name" value="Cdt1_C_WH_dom_sf"/>
</dbReference>
<feature type="domain" description="DNA replication factor Cdt1 C-terminal" evidence="4">
    <location>
        <begin position="287"/>
        <end position="386"/>
    </location>
</feature>
<evidence type="ECO:0000256" key="2">
    <source>
        <dbReference type="ARBA" id="ARBA00023306"/>
    </source>
</evidence>
<reference evidence="5" key="1">
    <citation type="journal article" date="2020" name="Stud. Mycol.">
        <title>101 Dothideomycetes genomes: a test case for predicting lifestyles and emergence of pathogens.</title>
        <authorList>
            <person name="Haridas S."/>
            <person name="Albert R."/>
            <person name="Binder M."/>
            <person name="Bloem J."/>
            <person name="Labutti K."/>
            <person name="Salamov A."/>
            <person name="Andreopoulos B."/>
            <person name="Baker S."/>
            <person name="Barry K."/>
            <person name="Bills G."/>
            <person name="Bluhm B."/>
            <person name="Cannon C."/>
            <person name="Castanera R."/>
            <person name="Culley D."/>
            <person name="Daum C."/>
            <person name="Ezra D."/>
            <person name="Gonzalez J."/>
            <person name="Henrissat B."/>
            <person name="Kuo A."/>
            <person name="Liang C."/>
            <person name="Lipzen A."/>
            <person name="Lutzoni F."/>
            <person name="Magnuson J."/>
            <person name="Mondo S."/>
            <person name="Nolan M."/>
            <person name="Ohm R."/>
            <person name="Pangilinan J."/>
            <person name="Park H.-J."/>
            <person name="Ramirez L."/>
            <person name="Alfaro M."/>
            <person name="Sun H."/>
            <person name="Tritt A."/>
            <person name="Yoshinaga Y."/>
            <person name="Zwiers L.-H."/>
            <person name="Turgeon B."/>
            <person name="Goodwin S."/>
            <person name="Spatafora J."/>
            <person name="Crous P."/>
            <person name="Grigoriev I."/>
        </authorList>
    </citation>
    <scope>NUCLEOTIDE SEQUENCE</scope>
    <source>
        <strain evidence="5">ATCC 74209</strain>
    </source>
</reference>
<dbReference type="Gene3D" id="1.10.10.1420">
    <property type="entry name" value="DNA replication factor Cdt1, C-terminal WH domain"/>
    <property type="match status" value="1"/>
</dbReference>
<sequence>MVPRTTTPTFDNLPAELNDILTLHSSFLTTLSLHYAHNGTATPIDLRSLTPAISSVWGKRKVNTDDLRILLGVLSASPSPDLSNPFFLSDYGYGKVFLEINEVYVQGGMVSGPLNESALQTLFMQGLEQLWKTWTEAQRSRERPIAQPKRRGRPSKKFSQAQPSIEPFIDSTDPDTLSKFLSQLPHASITESPSLQKVAPLREKGRKRLRDLKDSIAEGQASRIKRTCSAAYPTPSPSAPSTPAPEPAPTSLFAVGKENQPAQCSVQYGPGEQKKITDNFTQVRKTSLLDRILAKQAKAAALPAKASPTEIARMSALARAEEILSILALLAAGKAGPGQRASLSMVALCQALRTSVRSPISREEAEKCVEVLAQEVCPGYVSLVRMGSMVSVVVNQAARPMDVRGRLGELGVLV</sequence>
<gene>
    <name evidence="5" type="ORF">GQ43DRAFT_440243</name>
</gene>
<dbReference type="AlphaFoldDB" id="A0A9P4JMI5"/>
<evidence type="ECO:0000256" key="1">
    <source>
        <dbReference type="ARBA" id="ARBA00008356"/>
    </source>
</evidence>
<dbReference type="EMBL" id="ML993960">
    <property type="protein sequence ID" value="KAF2201820.1"/>
    <property type="molecule type" value="Genomic_DNA"/>
</dbReference>
<dbReference type="Pfam" id="PF26121">
    <property type="entry name" value="HTH_CDT1"/>
    <property type="match status" value="1"/>
</dbReference>